<evidence type="ECO:0000256" key="15">
    <source>
        <dbReference type="ARBA" id="ARBA00023134"/>
    </source>
</evidence>
<dbReference type="FunFam" id="3.30.200.20:FF:000246">
    <property type="entry name" value="Pim proto-oncogene, serine/threonine kinase,-related 152"/>
    <property type="match status" value="1"/>
</dbReference>
<dbReference type="GO" id="GO:0015031">
    <property type="term" value="P:protein transport"/>
    <property type="evidence" value="ECO:0007669"/>
    <property type="project" value="UniProtKB-KW"/>
</dbReference>
<keyword evidence="6 22" id="KW-0723">Serine/threonine-protein kinase</keyword>
<dbReference type="InterPro" id="IPR008271">
    <property type="entry name" value="Ser/Thr_kinase_AS"/>
</dbReference>
<dbReference type="InterPro" id="IPR027417">
    <property type="entry name" value="P-loop_NTPase"/>
</dbReference>
<dbReference type="InterPro" id="IPR000719">
    <property type="entry name" value="Prot_kinase_dom"/>
</dbReference>
<keyword evidence="15 19" id="KW-0342">GTP-binding</keyword>
<dbReference type="FunFam" id="3.40.50.300:FF:000024">
    <property type="entry name" value="ADP-ribosylation factor 1"/>
    <property type="match status" value="1"/>
</dbReference>
<dbReference type="Gene3D" id="3.40.50.300">
    <property type="entry name" value="P-loop containing nucleotide triphosphate hydrolases"/>
    <property type="match status" value="1"/>
</dbReference>
<keyword evidence="26" id="KW-1185">Reference proteome</keyword>
<comment type="catalytic activity">
    <reaction evidence="17">
        <text>L-threonyl-[protein] + ATP = O-phospho-L-threonyl-[protein] + ADP + H(+)</text>
        <dbReference type="Rhea" id="RHEA:46608"/>
        <dbReference type="Rhea" id="RHEA-COMP:11060"/>
        <dbReference type="Rhea" id="RHEA-COMP:11605"/>
        <dbReference type="ChEBI" id="CHEBI:15378"/>
        <dbReference type="ChEBI" id="CHEBI:30013"/>
        <dbReference type="ChEBI" id="CHEBI:30616"/>
        <dbReference type="ChEBI" id="CHEBI:61977"/>
        <dbReference type="ChEBI" id="CHEBI:456216"/>
        <dbReference type="EC" id="2.7.11.1"/>
    </reaction>
</comment>
<dbReference type="SUPFAM" id="SSF56112">
    <property type="entry name" value="Protein kinase-like (PK-like)"/>
    <property type="match status" value="1"/>
</dbReference>
<evidence type="ECO:0000256" key="10">
    <source>
        <dbReference type="ARBA" id="ARBA00022777"/>
    </source>
</evidence>
<keyword evidence="20" id="KW-0460">Magnesium</keyword>
<keyword evidence="8" id="KW-0519">Myristate</keyword>
<dbReference type="FunFam" id="1.10.510.10:FF:000392">
    <property type="entry name" value="Pim proto-oncogene, serine/threonine kinase,-related 152"/>
    <property type="match status" value="1"/>
</dbReference>
<evidence type="ECO:0000256" key="13">
    <source>
        <dbReference type="ARBA" id="ARBA00022927"/>
    </source>
</evidence>
<keyword evidence="9 19" id="KW-0547">Nucleotide-binding</keyword>
<evidence type="ECO:0000256" key="5">
    <source>
        <dbReference type="ARBA" id="ARBA00022448"/>
    </source>
</evidence>
<evidence type="ECO:0000256" key="1">
    <source>
        <dbReference type="ARBA" id="ARBA00004555"/>
    </source>
</evidence>
<keyword evidence="5" id="KW-0813">Transport</keyword>
<dbReference type="Gene3D" id="3.30.200.20">
    <property type="entry name" value="Phosphorylase Kinase, domain 1"/>
    <property type="match status" value="1"/>
</dbReference>
<dbReference type="GO" id="GO:0043066">
    <property type="term" value="P:negative regulation of apoptotic process"/>
    <property type="evidence" value="ECO:0007669"/>
    <property type="project" value="TreeGrafter"/>
</dbReference>
<dbReference type="SMART" id="SM00177">
    <property type="entry name" value="ARF"/>
    <property type="match status" value="1"/>
</dbReference>
<sequence>MQAHIVIMGRKRKRSCSRSAENENDYDLLYNFDQSTPPTSSTNVAVNHLQPVGVGEGNERQGRKRRRMESPSRQFSDPRAGSGQRVIVEDQGTAPAWQRSAEGDILSCYEIGNKLGEGGFGAVFEGIRLKDGLKVALKFALKTDTTEYISIPGHPTPLPLEVALTMLANKGPSVSQIVQLLEWQDQLGFYIMVLERPSPCEDLFDFLQHHGGILSENLARLIMWQVVQAAHMCCRRGVLHRDIKLENLLVNKDTLEVKLIDFGCGDLLKTSAYKTFWGTQMYCPPEFDKSGKYHGKPATVWSLGVLMFELLCGDPPDRNDLDMIDAGNWSKPGLSKVGLDAAGKTTILYKLKLGEIVTTIPTIGFNVETVEYKNICFTVWDVGGQDKIRPLWRHYFQNTQGLIFVVDSNDRERVAESAEELSKMLQEDELRDAVLLVFANKQDLPNAMAVSELTDKLGLQSLRSRTWYVQATCATQGTGLYEGLDWLSNELSKR</sequence>
<evidence type="ECO:0000256" key="9">
    <source>
        <dbReference type="ARBA" id="ARBA00022741"/>
    </source>
</evidence>
<feature type="binding site" evidence="19">
    <location>
        <position position="384"/>
    </location>
    <ligand>
        <name>GTP</name>
        <dbReference type="ChEBI" id="CHEBI:37565"/>
    </ligand>
</feature>
<evidence type="ECO:0000313" key="25">
    <source>
        <dbReference type="EMBL" id="ROL23561.1"/>
    </source>
</evidence>
<dbReference type="GO" id="GO:0005794">
    <property type="term" value="C:Golgi apparatus"/>
    <property type="evidence" value="ECO:0007669"/>
    <property type="project" value="UniProtKB-SubCell"/>
</dbReference>
<dbReference type="EMBL" id="RJVU01053773">
    <property type="protein sequence ID" value="ROL23561.1"/>
    <property type="molecule type" value="Genomic_DNA"/>
</dbReference>
<dbReference type="OrthoDB" id="9984829at2759"/>
<evidence type="ECO:0000256" key="17">
    <source>
        <dbReference type="ARBA" id="ARBA00047899"/>
    </source>
</evidence>
<evidence type="ECO:0000256" key="14">
    <source>
        <dbReference type="ARBA" id="ARBA00023034"/>
    </source>
</evidence>
<dbReference type="AlphaFoldDB" id="A0A3N0Y1Y1"/>
<dbReference type="PANTHER" id="PTHR22984">
    <property type="entry name" value="SERINE/THREONINE-PROTEIN KINASE PIM"/>
    <property type="match status" value="1"/>
</dbReference>
<comment type="catalytic activity">
    <reaction evidence="18">
        <text>L-seryl-[protein] + ATP = O-phospho-L-seryl-[protein] + ADP + H(+)</text>
        <dbReference type="Rhea" id="RHEA:17989"/>
        <dbReference type="Rhea" id="RHEA-COMP:9863"/>
        <dbReference type="Rhea" id="RHEA-COMP:11604"/>
        <dbReference type="ChEBI" id="CHEBI:15378"/>
        <dbReference type="ChEBI" id="CHEBI:29999"/>
        <dbReference type="ChEBI" id="CHEBI:30616"/>
        <dbReference type="ChEBI" id="CHEBI:83421"/>
        <dbReference type="ChEBI" id="CHEBI:456216"/>
        <dbReference type="EC" id="2.7.11.1"/>
    </reaction>
</comment>
<dbReference type="PROSITE" id="PS51417">
    <property type="entry name" value="ARF"/>
    <property type="match status" value="1"/>
</dbReference>
<dbReference type="InterPro" id="IPR006689">
    <property type="entry name" value="Small_GTPase_ARF/SAR"/>
</dbReference>
<evidence type="ECO:0000256" key="22">
    <source>
        <dbReference type="RuleBase" id="RU000304"/>
    </source>
</evidence>
<keyword evidence="12" id="KW-0931">ER-Golgi transport</keyword>
<keyword evidence="16" id="KW-0449">Lipoprotein</keyword>
<dbReference type="GO" id="GO:0007346">
    <property type="term" value="P:regulation of mitotic cell cycle"/>
    <property type="evidence" value="ECO:0007669"/>
    <property type="project" value="TreeGrafter"/>
</dbReference>
<evidence type="ECO:0000256" key="19">
    <source>
        <dbReference type="PIRSR" id="PIRSR606689-1"/>
    </source>
</evidence>
<dbReference type="InterPro" id="IPR051138">
    <property type="entry name" value="PIM_Ser/Thr_kinase"/>
</dbReference>
<evidence type="ECO:0000256" key="8">
    <source>
        <dbReference type="ARBA" id="ARBA00022707"/>
    </source>
</evidence>
<comment type="similarity">
    <text evidence="3">Belongs to the small GTPase superfamily. Arf family.</text>
</comment>
<feature type="domain" description="Protein kinase" evidence="24">
    <location>
        <begin position="109"/>
        <end position="425"/>
    </location>
</feature>
<evidence type="ECO:0000256" key="6">
    <source>
        <dbReference type="ARBA" id="ARBA00022527"/>
    </source>
</evidence>
<dbReference type="GO" id="GO:0005524">
    <property type="term" value="F:ATP binding"/>
    <property type="evidence" value="ECO:0007669"/>
    <property type="project" value="UniProtKB-UniRule"/>
</dbReference>
<keyword evidence="14" id="KW-0333">Golgi apparatus</keyword>
<dbReference type="NCBIfam" id="TIGR00231">
    <property type="entry name" value="small_GTP"/>
    <property type="match status" value="1"/>
</dbReference>
<evidence type="ECO:0000256" key="2">
    <source>
        <dbReference type="ARBA" id="ARBA00005505"/>
    </source>
</evidence>
<dbReference type="GO" id="GO:0004674">
    <property type="term" value="F:protein serine/threonine kinase activity"/>
    <property type="evidence" value="ECO:0007669"/>
    <property type="project" value="UniProtKB-KW"/>
</dbReference>
<keyword evidence="13" id="KW-0653">Protein transport</keyword>
<dbReference type="PROSITE" id="PS00108">
    <property type="entry name" value="PROTEIN_KINASE_ST"/>
    <property type="match status" value="1"/>
</dbReference>
<dbReference type="SMART" id="SM00220">
    <property type="entry name" value="S_TKc"/>
    <property type="match status" value="1"/>
</dbReference>
<feature type="binding site" evidence="21">
    <location>
        <position position="142"/>
    </location>
    <ligand>
        <name>ATP</name>
        <dbReference type="ChEBI" id="CHEBI:30616"/>
    </ligand>
</feature>
<dbReference type="PROSITE" id="PS00107">
    <property type="entry name" value="PROTEIN_KINASE_ATP"/>
    <property type="match status" value="1"/>
</dbReference>
<dbReference type="GO" id="GO:0046872">
    <property type="term" value="F:metal ion binding"/>
    <property type="evidence" value="ECO:0007669"/>
    <property type="project" value="UniProtKB-KW"/>
</dbReference>
<name>A0A3N0Y1Y1_ANAGA</name>
<protein>
    <recommendedName>
        <fullName evidence="4">non-specific serine/threonine protein kinase</fullName>
        <ecNumber evidence="4">2.7.11.1</ecNumber>
    </recommendedName>
</protein>
<dbReference type="InterPro" id="IPR017441">
    <property type="entry name" value="Protein_kinase_ATP_BS"/>
</dbReference>
<dbReference type="Pfam" id="PF00025">
    <property type="entry name" value="Arf"/>
    <property type="match status" value="1"/>
</dbReference>
<evidence type="ECO:0000256" key="18">
    <source>
        <dbReference type="ARBA" id="ARBA00048679"/>
    </source>
</evidence>
<feature type="binding site" evidence="19">
    <location>
        <begin position="338"/>
        <end position="345"/>
    </location>
    <ligand>
        <name>GTP</name>
        <dbReference type="ChEBI" id="CHEBI:37565"/>
    </ligand>
</feature>
<dbReference type="GO" id="GO:0016192">
    <property type="term" value="P:vesicle-mediated transport"/>
    <property type="evidence" value="ECO:0007669"/>
    <property type="project" value="UniProtKB-KW"/>
</dbReference>
<dbReference type="InterPro" id="IPR005225">
    <property type="entry name" value="Small_GTP-bd"/>
</dbReference>
<feature type="binding site" evidence="19">
    <location>
        <begin position="440"/>
        <end position="443"/>
    </location>
    <ligand>
        <name>GTP</name>
        <dbReference type="ChEBI" id="CHEBI:37565"/>
    </ligand>
</feature>
<evidence type="ECO:0000256" key="12">
    <source>
        <dbReference type="ARBA" id="ARBA00022892"/>
    </source>
</evidence>
<evidence type="ECO:0000256" key="20">
    <source>
        <dbReference type="PIRSR" id="PIRSR606689-2"/>
    </source>
</evidence>
<evidence type="ECO:0000259" key="24">
    <source>
        <dbReference type="PROSITE" id="PS50011"/>
    </source>
</evidence>
<dbReference type="InterPro" id="IPR011009">
    <property type="entry name" value="Kinase-like_dom_sf"/>
</dbReference>
<dbReference type="GO" id="GO:0005525">
    <property type="term" value="F:GTP binding"/>
    <property type="evidence" value="ECO:0007669"/>
    <property type="project" value="UniProtKB-KW"/>
</dbReference>
<organism evidence="25 26">
    <name type="scientific">Anabarilius grahami</name>
    <name type="common">Kanglang fish</name>
    <name type="synonym">Barilius grahami</name>
    <dbReference type="NCBI Taxonomy" id="495550"/>
    <lineage>
        <taxon>Eukaryota</taxon>
        <taxon>Metazoa</taxon>
        <taxon>Chordata</taxon>
        <taxon>Craniata</taxon>
        <taxon>Vertebrata</taxon>
        <taxon>Euteleostomi</taxon>
        <taxon>Actinopterygii</taxon>
        <taxon>Neopterygii</taxon>
        <taxon>Teleostei</taxon>
        <taxon>Ostariophysi</taxon>
        <taxon>Cypriniformes</taxon>
        <taxon>Xenocyprididae</taxon>
        <taxon>Xenocypridinae</taxon>
        <taxon>Xenocypridinae incertae sedis</taxon>
        <taxon>Anabarilius</taxon>
    </lineage>
</organism>
<keyword evidence="20" id="KW-0479">Metal-binding</keyword>
<evidence type="ECO:0000256" key="7">
    <source>
        <dbReference type="ARBA" id="ARBA00022679"/>
    </source>
</evidence>
<comment type="subcellular location">
    <subcellularLocation>
        <location evidence="1">Golgi apparatus</location>
    </subcellularLocation>
</comment>
<dbReference type="CDD" id="cd04150">
    <property type="entry name" value="Arf1_5_like"/>
    <property type="match status" value="1"/>
</dbReference>
<reference evidence="25 26" key="1">
    <citation type="submission" date="2018-10" db="EMBL/GenBank/DDBJ databases">
        <title>Genome assembly for a Yunnan-Guizhou Plateau 3E fish, Anabarilius grahami (Regan), and its evolutionary and genetic applications.</title>
        <authorList>
            <person name="Jiang W."/>
        </authorList>
    </citation>
    <scope>NUCLEOTIDE SEQUENCE [LARGE SCALE GENOMIC DNA]</scope>
    <source>
        <strain evidence="25">AG-KIZ</strain>
        <tissue evidence="25">Muscle</tissue>
    </source>
</reference>
<feature type="region of interest" description="Disordered" evidence="23">
    <location>
        <begin position="39"/>
        <end position="85"/>
    </location>
</feature>
<evidence type="ECO:0000256" key="11">
    <source>
        <dbReference type="ARBA" id="ARBA00022840"/>
    </source>
</evidence>
<evidence type="ECO:0000256" key="21">
    <source>
        <dbReference type="PROSITE-ProRule" id="PRU10141"/>
    </source>
</evidence>
<dbReference type="SMART" id="SM00178">
    <property type="entry name" value="SAR"/>
    <property type="match status" value="1"/>
</dbReference>
<feature type="binding site" evidence="20">
    <location>
        <position position="362"/>
    </location>
    <ligand>
        <name>Mg(2+)</name>
        <dbReference type="ChEBI" id="CHEBI:18420"/>
    </ligand>
</feature>
<keyword evidence="7" id="KW-0808">Transferase</keyword>
<dbReference type="PANTHER" id="PTHR22984:SF11">
    <property type="entry name" value="AURORA KINASE-RELATED"/>
    <property type="match status" value="1"/>
</dbReference>
<dbReference type="Gene3D" id="1.10.510.10">
    <property type="entry name" value="Transferase(Phosphotransferase) domain 1"/>
    <property type="match status" value="1"/>
</dbReference>
<evidence type="ECO:0000313" key="26">
    <source>
        <dbReference type="Proteomes" id="UP000281406"/>
    </source>
</evidence>
<proteinExistence type="inferred from homology"/>
<accession>A0A3N0Y1Y1</accession>
<dbReference type="Pfam" id="PF00069">
    <property type="entry name" value="Pkinase"/>
    <property type="match status" value="1"/>
</dbReference>
<dbReference type="SUPFAM" id="SSF52540">
    <property type="entry name" value="P-loop containing nucleoside triphosphate hydrolases"/>
    <property type="match status" value="1"/>
</dbReference>
<keyword evidence="11 21" id="KW-0067">ATP-binding</keyword>
<gene>
    <name evidence="25" type="ORF">DPX16_18829</name>
</gene>
<keyword evidence="10" id="KW-0418">Kinase</keyword>
<dbReference type="Proteomes" id="UP000281406">
    <property type="component" value="Unassembled WGS sequence"/>
</dbReference>
<comment type="similarity">
    <text evidence="2">Belongs to the protein kinase superfamily. CAMK Ser/Thr protein kinase family. PIM subfamily.</text>
</comment>
<evidence type="ECO:0000256" key="23">
    <source>
        <dbReference type="SAM" id="MobiDB-lite"/>
    </source>
</evidence>
<dbReference type="GO" id="GO:0003924">
    <property type="term" value="F:GTPase activity"/>
    <property type="evidence" value="ECO:0007669"/>
    <property type="project" value="InterPro"/>
</dbReference>
<dbReference type="PROSITE" id="PS50011">
    <property type="entry name" value="PROTEIN_KINASE_DOM"/>
    <property type="match status" value="1"/>
</dbReference>
<feature type="region of interest" description="Disordered" evidence="23">
    <location>
        <begin position="1"/>
        <end position="20"/>
    </location>
</feature>
<comment type="caution">
    <text evidence="25">The sequence shown here is derived from an EMBL/GenBank/DDBJ whole genome shotgun (WGS) entry which is preliminary data.</text>
</comment>
<evidence type="ECO:0000256" key="16">
    <source>
        <dbReference type="ARBA" id="ARBA00023288"/>
    </source>
</evidence>
<feature type="binding site" evidence="20">
    <location>
        <position position="345"/>
    </location>
    <ligand>
        <name>Mg(2+)</name>
        <dbReference type="ChEBI" id="CHEBI:18420"/>
    </ligand>
</feature>
<evidence type="ECO:0000256" key="4">
    <source>
        <dbReference type="ARBA" id="ARBA00012513"/>
    </source>
</evidence>
<dbReference type="InterPro" id="IPR045872">
    <property type="entry name" value="Arf1-5-like"/>
</dbReference>
<dbReference type="EC" id="2.7.11.1" evidence="4"/>
<dbReference type="PRINTS" id="PR00328">
    <property type="entry name" value="SAR1GTPBP"/>
</dbReference>
<evidence type="ECO:0000256" key="3">
    <source>
        <dbReference type="ARBA" id="ARBA00010290"/>
    </source>
</evidence>